<dbReference type="InterPro" id="IPR032567">
    <property type="entry name" value="RTL1-rel"/>
</dbReference>
<dbReference type="Pfam" id="PF16297">
    <property type="entry name" value="DUF4939"/>
    <property type="match status" value="1"/>
</dbReference>
<dbReference type="Ensembl" id="ENSSMRT00000020630.1">
    <property type="protein sequence ID" value="ENSSMRP00000017623.1"/>
    <property type="gene ID" value="ENSSMRG00000013730.1"/>
</dbReference>
<protein>
    <recommendedName>
        <fullName evidence="2">DUF4939 domain-containing protein</fullName>
    </recommendedName>
</protein>
<reference evidence="3" key="1">
    <citation type="submission" date="2025-08" db="UniProtKB">
        <authorList>
            <consortium name="Ensembl"/>
        </authorList>
    </citation>
    <scope>IDENTIFICATION</scope>
</reference>
<reference evidence="3" key="2">
    <citation type="submission" date="2025-09" db="UniProtKB">
        <authorList>
            <consortium name="Ensembl"/>
        </authorList>
    </citation>
    <scope>IDENTIFICATION</scope>
</reference>
<dbReference type="OMA" id="QWAMRYL"/>
<feature type="compositionally biased region" description="Basic and acidic residues" evidence="1">
    <location>
        <begin position="1"/>
        <end position="14"/>
    </location>
</feature>
<dbReference type="GeneTree" id="ENSGT00950000183173"/>
<evidence type="ECO:0000256" key="1">
    <source>
        <dbReference type="SAM" id="MobiDB-lite"/>
    </source>
</evidence>
<dbReference type="Proteomes" id="UP000694421">
    <property type="component" value="Unplaced"/>
</dbReference>
<accession>A0A8D0CDF6</accession>
<feature type="domain" description="DUF4939" evidence="2">
    <location>
        <begin position="29"/>
        <end position="106"/>
    </location>
</feature>
<dbReference type="AlphaFoldDB" id="A0A8D0CDF6"/>
<evidence type="ECO:0000259" key="2">
    <source>
        <dbReference type="Pfam" id="PF16297"/>
    </source>
</evidence>
<name>A0A8D0CDF6_SALMN</name>
<sequence>MRGCPEHAAGDHHPPMTSQEKPTPKLLLLPEKFDGSRDQLPAFLAQAQLYMQLRPEDFPSDHVKVAFLIGHLTGPAAKWAMPYLLQPSPLLANLNGFMQAMRETWGDPVQAETANRQVR</sequence>
<evidence type="ECO:0000313" key="4">
    <source>
        <dbReference type="Proteomes" id="UP000694421"/>
    </source>
</evidence>
<dbReference type="InterPro" id="IPR032549">
    <property type="entry name" value="DUF4939"/>
</dbReference>
<evidence type="ECO:0000313" key="3">
    <source>
        <dbReference type="Ensembl" id="ENSSMRP00000017623.1"/>
    </source>
</evidence>
<dbReference type="PANTHER" id="PTHR15503">
    <property type="entry name" value="LDOC1 RELATED"/>
    <property type="match status" value="1"/>
</dbReference>
<keyword evidence="4" id="KW-1185">Reference proteome</keyword>
<feature type="region of interest" description="Disordered" evidence="1">
    <location>
        <begin position="1"/>
        <end position="23"/>
    </location>
</feature>
<proteinExistence type="predicted"/>
<dbReference type="PANTHER" id="PTHR15503:SF22">
    <property type="entry name" value="TRANSPOSON TY3-I GAG POLYPROTEIN"/>
    <property type="match status" value="1"/>
</dbReference>
<organism evidence="3 4">
    <name type="scientific">Salvator merianae</name>
    <name type="common">Argentine black and white tegu</name>
    <name type="synonym">Tupinambis merianae</name>
    <dbReference type="NCBI Taxonomy" id="96440"/>
    <lineage>
        <taxon>Eukaryota</taxon>
        <taxon>Metazoa</taxon>
        <taxon>Chordata</taxon>
        <taxon>Craniata</taxon>
        <taxon>Vertebrata</taxon>
        <taxon>Euteleostomi</taxon>
        <taxon>Lepidosauria</taxon>
        <taxon>Squamata</taxon>
        <taxon>Bifurcata</taxon>
        <taxon>Unidentata</taxon>
        <taxon>Episquamata</taxon>
        <taxon>Laterata</taxon>
        <taxon>Teiioidea</taxon>
        <taxon>Teiidae</taxon>
        <taxon>Salvator</taxon>
    </lineage>
</organism>